<name>A0A8S2KPD8_9BILA</name>
<comment type="caution">
    <text evidence="2">The sequence shown here is derived from an EMBL/GenBank/DDBJ whole genome shotgun (WGS) entry which is preliminary data.</text>
</comment>
<evidence type="ECO:0000313" key="2">
    <source>
        <dbReference type="EMBL" id="CAF3861797.1"/>
    </source>
</evidence>
<dbReference type="Proteomes" id="UP000677228">
    <property type="component" value="Unassembled WGS sequence"/>
</dbReference>
<sequence length="155" mass="18684">MIDENDLPQENLSNDLSQLFAEQVILDPIYVLLGLNDLFKVNEQSEQIKSILEGFDVQFFHNTDDLNAHTKLRRAIQSFLIFIDNRLYIPERYQQFRTYRVNFRSIFKDDFNIFYRTYLSSIINRTIYLRISDDEDTPYQCVNHWNRILVFPICQ</sequence>
<dbReference type="EMBL" id="CAJNOK010009865">
    <property type="protein sequence ID" value="CAF1100345.1"/>
    <property type="molecule type" value="Genomic_DNA"/>
</dbReference>
<proteinExistence type="predicted"/>
<dbReference type="Proteomes" id="UP000682733">
    <property type="component" value="Unassembled WGS sequence"/>
</dbReference>
<evidence type="ECO:0000313" key="1">
    <source>
        <dbReference type="EMBL" id="CAF1100345.1"/>
    </source>
</evidence>
<dbReference type="EMBL" id="CAJOBA010009885">
    <property type="protein sequence ID" value="CAF3861797.1"/>
    <property type="molecule type" value="Genomic_DNA"/>
</dbReference>
<dbReference type="AlphaFoldDB" id="A0A8S2KPD8"/>
<protein>
    <submittedName>
        <fullName evidence="2">Uncharacterized protein</fullName>
    </submittedName>
</protein>
<accession>A0A8S2KPD8</accession>
<reference evidence="2" key="1">
    <citation type="submission" date="2021-02" db="EMBL/GenBank/DDBJ databases">
        <authorList>
            <person name="Nowell W R."/>
        </authorList>
    </citation>
    <scope>NUCLEOTIDE SEQUENCE</scope>
</reference>
<organism evidence="2 3">
    <name type="scientific">Didymodactylos carnosus</name>
    <dbReference type="NCBI Taxonomy" id="1234261"/>
    <lineage>
        <taxon>Eukaryota</taxon>
        <taxon>Metazoa</taxon>
        <taxon>Spiralia</taxon>
        <taxon>Gnathifera</taxon>
        <taxon>Rotifera</taxon>
        <taxon>Eurotatoria</taxon>
        <taxon>Bdelloidea</taxon>
        <taxon>Philodinida</taxon>
        <taxon>Philodinidae</taxon>
        <taxon>Didymodactylos</taxon>
    </lineage>
</organism>
<gene>
    <name evidence="1" type="ORF">OVA965_LOCUS19261</name>
    <name evidence="2" type="ORF">TMI583_LOCUS19276</name>
</gene>
<evidence type="ECO:0000313" key="3">
    <source>
        <dbReference type="Proteomes" id="UP000682733"/>
    </source>
</evidence>